<feature type="domain" description="YqzN/YkzM" evidence="1">
    <location>
        <begin position="19"/>
        <end position="69"/>
    </location>
</feature>
<dbReference type="InterPro" id="IPR058869">
    <property type="entry name" value="YqzN_YkzM"/>
</dbReference>
<reference evidence="2 3" key="1">
    <citation type="submission" date="2021-03" db="EMBL/GenBank/DDBJ databases">
        <title>Antimicrobial resistance genes in bacteria isolated from Japanese honey, and their potential for conferring macrolide and lincosamide resistance in the American foulbrood pathogen Paenibacillus larvae.</title>
        <authorList>
            <person name="Okamoto M."/>
            <person name="Kumagai M."/>
            <person name="Kanamori H."/>
            <person name="Takamatsu D."/>
        </authorList>
    </citation>
    <scope>NUCLEOTIDE SEQUENCE [LARGE SCALE GENOMIC DNA]</scope>
    <source>
        <strain evidence="2 3">J42TS3</strain>
    </source>
</reference>
<dbReference type="Pfam" id="PF26160">
    <property type="entry name" value="YqzN_YkzM"/>
    <property type="match status" value="1"/>
</dbReference>
<evidence type="ECO:0000313" key="2">
    <source>
        <dbReference type="EMBL" id="GIP54424.1"/>
    </source>
</evidence>
<dbReference type="RefSeq" id="WP_244861601.1">
    <property type="nucleotide sequence ID" value="NZ_BOSL01000011.1"/>
</dbReference>
<proteinExistence type="predicted"/>
<evidence type="ECO:0000259" key="1">
    <source>
        <dbReference type="Pfam" id="PF26160"/>
    </source>
</evidence>
<dbReference type="Proteomes" id="UP000679992">
    <property type="component" value="Unassembled WGS sequence"/>
</dbReference>
<accession>A0ABQ4MEK7</accession>
<evidence type="ECO:0000313" key="3">
    <source>
        <dbReference type="Proteomes" id="UP000679992"/>
    </source>
</evidence>
<sequence>MKATKKGSIKSKTAPVTTPVYSLNELAENSQSILGVKPEVLTGAVHGTTQESFDVQEAKQLVQQFLKRKVL</sequence>
<gene>
    <name evidence="2" type="ORF">J42TS3_34590</name>
</gene>
<organism evidence="2 3">
    <name type="scientific">Paenibacillus vini</name>
    <dbReference type="NCBI Taxonomy" id="1476024"/>
    <lineage>
        <taxon>Bacteria</taxon>
        <taxon>Bacillati</taxon>
        <taxon>Bacillota</taxon>
        <taxon>Bacilli</taxon>
        <taxon>Bacillales</taxon>
        <taxon>Paenibacillaceae</taxon>
        <taxon>Paenibacillus</taxon>
    </lineage>
</organism>
<dbReference type="EMBL" id="BOSL01000011">
    <property type="protein sequence ID" value="GIP54424.1"/>
    <property type="molecule type" value="Genomic_DNA"/>
</dbReference>
<protein>
    <recommendedName>
        <fullName evidence="1">YqzN/YkzM domain-containing protein</fullName>
    </recommendedName>
</protein>
<keyword evidence="3" id="KW-1185">Reference proteome</keyword>
<comment type="caution">
    <text evidence="2">The sequence shown here is derived from an EMBL/GenBank/DDBJ whole genome shotgun (WGS) entry which is preliminary data.</text>
</comment>
<name>A0ABQ4MEK7_9BACL</name>